<evidence type="ECO:0000313" key="6">
    <source>
        <dbReference type="EMBL" id="RXZ42118.1"/>
    </source>
</evidence>
<dbReference type="Pfam" id="PF00175">
    <property type="entry name" value="NAD_binding_1"/>
    <property type="match status" value="1"/>
</dbReference>
<dbReference type="EC" id="1.18.1.2" evidence="2"/>
<reference evidence="6 7" key="1">
    <citation type="submission" date="2018-10" db="EMBL/GenBank/DDBJ databases">
        <title>Draft genome of Fastidiocella sp. strain 375T, a bacterium isolated from a karstic cave dripping water.</title>
        <authorList>
            <person name="Coelho C."/>
            <person name="Verissimo A."/>
            <person name="Tiago I."/>
        </authorList>
    </citation>
    <scope>NUCLEOTIDE SEQUENCE [LARGE SCALE GENOMIC DNA]</scope>
    <source>
        <strain evidence="6 7">CAVE-375</strain>
    </source>
</reference>
<dbReference type="Pfam" id="PF00970">
    <property type="entry name" value="FAD_binding_6"/>
    <property type="match status" value="1"/>
</dbReference>
<dbReference type="PANTHER" id="PTHR47878:SF2">
    <property type="entry name" value="OXIDOREDUCTASE FAD_NAD(P)-BINDING DOMAIN PROTEIN"/>
    <property type="match status" value="1"/>
</dbReference>
<dbReference type="SUPFAM" id="SSF52343">
    <property type="entry name" value="Ferredoxin reductase-like, C-terminal NADP-linked domain"/>
    <property type="match status" value="1"/>
</dbReference>
<dbReference type="EMBL" id="REGR01000015">
    <property type="protein sequence ID" value="RXZ42118.1"/>
    <property type="molecule type" value="Genomic_DNA"/>
</dbReference>
<comment type="catalytic activity">
    <reaction evidence="4">
        <text>2 reduced [2Fe-2S]-[ferredoxin] + NADP(+) + H(+) = 2 oxidized [2Fe-2S]-[ferredoxin] + NADPH</text>
        <dbReference type="Rhea" id="RHEA:20125"/>
        <dbReference type="Rhea" id="RHEA-COMP:10000"/>
        <dbReference type="Rhea" id="RHEA-COMP:10001"/>
        <dbReference type="ChEBI" id="CHEBI:15378"/>
        <dbReference type="ChEBI" id="CHEBI:33737"/>
        <dbReference type="ChEBI" id="CHEBI:33738"/>
        <dbReference type="ChEBI" id="CHEBI:57783"/>
        <dbReference type="ChEBI" id="CHEBI:58349"/>
        <dbReference type="EC" id="1.18.1.2"/>
    </reaction>
</comment>
<evidence type="ECO:0000256" key="4">
    <source>
        <dbReference type="ARBA" id="ARBA00047776"/>
    </source>
</evidence>
<evidence type="ECO:0000313" key="7">
    <source>
        <dbReference type="Proteomes" id="UP000290682"/>
    </source>
</evidence>
<dbReference type="SUPFAM" id="SSF63380">
    <property type="entry name" value="Riboflavin synthase domain-like"/>
    <property type="match status" value="1"/>
</dbReference>
<dbReference type="InterPro" id="IPR008333">
    <property type="entry name" value="Cbr1-like_FAD-bd_dom"/>
</dbReference>
<dbReference type="CDD" id="cd06195">
    <property type="entry name" value="FNR1"/>
    <property type="match status" value="1"/>
</dbReference>
<keyword evidence="7" id="KW-1185">Reference proteome</keyword>
<comment type="caution">
    <text evidence="6">The sequence shown here is derived from an EMBL/GenBank/DDBJ whole genome shotgun (WGS) entry which is preliminary data.</text>
</comment>
<organism evidence="6 7">
    <name type="scientific">Crenobacter cavernae</name>
    <dbReference type="NCBI Taxonomy" id="2290923"/>
    <lineage>
        <taxon>Bacteria</taxon>
        <taxon>Pseudomonadati</taxon>
        <taxon>Pseudomonadota</taxon>
        <taxon>Betaproteobacteria</taxon>
        <taxon>Neisseriales</taxon>
        <taxon>Neisseriaceae</taxon>
        <taxon>Crenobacter</taxon>
    </lineage>
</organism>
<evidence type="ECO:0000256" key="2">
    <source>
        <dbReference type="ARBA" id="ARBA00013223"/>
    </source>
</evidence>
<protein>
    <recommendedName>
        <fullName evidence="2">ferredoxin--NADP(+) reductase</fullName>
        <ecNumber evidence="2">1.18.1.2</ecNumber>
    </recommendedName>
</protein>
<sequence>MVDKARYTTETISDWHAWTPKLFSFRTTRPDGFHFVPGQFVRLGVEKADGTQVWRPYSMVSAPRHDYLEFYSIVVPHGEFTTELARLGGGDKVMVNKVPLGFLTLDRFEGGGELWMLSTGTGLAPFISMLYEADAWRRFEKLVLVHCVRESVELAYRNVIPTLASDAGVPELAGRLVYVPVVTREALPGVLGHRVTRLIEGGELEAHVGLDFDLERSRVMICGNPEMVDDTHALLKTRGFALSKRAAPGQIAVEQYW</sequence>
<feature type="domain" description="FAD-binding FR-type" evidence="5">
    <location>
        <begin position="5"/>
        <end position="106"/>
    </location>
</feature>
<dbReference type="InterPro" id="IPR033892">
    <property type="entry name" value="FNR_bac"/>
</dbReference>
<gene>
    <name evidence="6" type="ORF">EBB06_13800</name>
</gene>
<proteinExistence type="inferred from homology"/>
<evidence type="ECO:0000256" key="1">
    <source>
        <dbReference type="ARBA" id="ARBA00008312"/>
    </source>
</evidence>
<evidence type="ECO:0000259" key="5">
    <source>
        <dbReference type="PROSITE" id="PS51384"/>
    </source>
</evidence>
<dbReference type="RefSeq" id="WP_129213734.1">
    <property type="nucleotide sequence ID" value="NZ_REGR01000015.1"/>
</dbReference>
<dbReference type="Gene3D" id="3.40.50.80">
    <property type="entry name" value="Nucleotide-binding domain of ferredoxin-NADP reductase (FNR) module"/>
    <property type="match status" value="1"/>
</dbReference>
<keyword evidence="3" id="KW-0547">Nucleotide-binding</keyword>
<dbReference type="Gene3D" id="2.40.30.10">
    <property type="entry name" value="Translation factors"/>
    <property type="match status" value="1"/>
</dbReference>
<accession>A0ABY0F9G4</accession>
<dbReference type="InterPro" id="IPR001433">
    <property type="entry name" value="OxRdtase_FAD/NAD-bd"/>
</dbReference>
<evidence type="ECO:0000256" key="3">
    <source>
        <dbReference type="ARBA" id="ARBA00022741"/>
    </source>
</evidence>
<comment type="similarity">
    <text evidence="1">Belongs to the ferredoxin--NADP reductase type 1 family.</text>
</comment>
<name>A0ABY0F9G4_9NEIS</name>
<dbReference type="InterPro" id="IPR051930">
    <property type="entry name" value="FNR_type-1"/>
</dbReference>
<dbReference type="InterPro" id="IPR017927">
    <property type="entry name" value="FAD-bd_FR_type"/>
</dbReference>
<dbReference type="PROSITE" id="PS51384">
    <property type="entry name" value="FAD_FR"/>
    <property type="match status" value="1"/>
</dbReference>
<dbReference type="InterPro" id="IPR039261">
    <property type="entry name" value="FNR_nucleotide-bd"/>
</dbReference>
<dbReference type="PANTHER" id="PTHR47878">
    <property type="entry name" value="OXIDOREDUCTASE FAD/NAD(P)-BINDING DOMAIN PROTEIN"/>
    <property type="match status" value="1"/>
</dbReference>
<dbReference type="Proteomes" id="UP000290682">
    <property type="component" value="Unassembled WGS sequence"/>
</dbReference>
<dbReference type="InterPro" id="IPR017938">
    <property type="entry name" value="Riboflavin_synthase-like_b-brl"/>
</dbReference>